<comment type="caution">
    <text evidence="1">The sequence shown here is derived from an EMBL/GenBank/DDBJ whole genome shotgun (WGS) entry which is preliminary data.</text>
</comment>
<evidence type="ECO:0000313" key="2">
    <source>
        <dbReference type="Proteomes" id="UP001631969"/>
    </source>
</evidence>
<sequence length="405" mass="44488">MRILQMVDYFGNFGGLERFVYNFSLELMAEGHDTVITALEAEETDWGAQAVPVVHVGAMENWEAAIRDYRPDLIIWHQSTRSSEIVHRLAEAYPILATVHAPICPAGGRLFRDKDEICCKPGGLGCLPRWYMRKCGTSTSPKAALQGLVQYNSAIKALKACRRIYTVSKSLKDFLVIDGIPENNVIIFDNTLGGLAQFYPELAPVASDAKELKLLYIGRLVYTKGVQYFLKSIRLLRDRGIDATGTVVGDGWYSGKLKSMAEELGIADAVQFVGKVAGHEVHQWYERSDVAVVPSIWPEPAGLVVPEARALGKPVVVFDSGGLPEWSQWMDGIYVSRHADADDLADTVESAWNHLRQGTVTGVGAGAEAVLTVPAQAEAAPEYRRINIIEALQLYIGGLPQKVSE</sequence>
<dbReference type="EC" id="2.4.-.-" evidence="1"/>
<keyword evidence="1" id="KW-0808">Transferase</keyword>
<keyword evidence="1" id="KW-0328">Glycosyltransferase</keyword>
<proteinExistence type="predicted"/>
<protein>
    <submittedName>
        <fullName evidence="1">Glycosyltransferase family 4 protein</fullName>
        <ecNumber evidence="1">2.4.-.-</ecNumber>
    </submittedName>
</protein>
<keyword evidence="2" id="KW-1185">Reference proteome</keyword>
<reference evidence="1" key="1">
    <citation type="submission" date="2024-12" db="EMBL/GenBank/DDBJ databases">
        <authorList>
            <person name="Wu N."/>
        </authorList>
    </citation>
    <scope>NUCLEOTIDE SEQUENCE</scope>
    <source>
        <strain evidence="1">P15</strain>
    </source>
</reference>
<dbReference type="EMBL" id="JBJURJ010000022">
    <property type="protein sequence ID" value="MFM9331798.1"/>
    <property type="molecule type" value="Genomic_DNA"/>
</dbReference>
<name>A0ACC7P419_9BACL</name>
<evidence type="ECO:0000313" key="1">
    <source>
        <dbReference type="EMBL" id="MFM9331798.1"/>
    </source>
</evidence>
<accession>A0ACC7P419</accession>
<dbReference type="Proteomes" id="UP001631969">
    <property type="component" value="Unassembled WGS sequence"/>
</dbReference>
<gene>
    <name evidence="1" type="ORF">ACI1P1_26210</name>
</gene>
<organism evidence="1 2">
    <name type="scientific">Paenibacillus mesotrionivorans</name>
    <dbReference type="NCBI Taxonomy" id="3160968"/>
    <lineage>
        <taxon>Bacteria</taxon>
        <taxon>Bacillati</taxon>
        <taxon>Bacillota</taxon>
        <taxon>Bacilli</taxon>
        <taxon>Bacillales</taxon>
        <taxon>Paenibacillaceae</taxon>
        <taxon>Paenibacillus</taxon>
    </lineage>
</organism>